<evidence type="ECO:0000313" key="4">
    <source>
        <dbReference type="EMBL" id="EFM11915.1"/>
    </source>
</evidence>
<dbReference type="eggNOG" id="COG1316">
    <property type="taxonomic scope" value="Bacteria"/>
</dbReference>
<sequence>MKTSRKKRILTIISISLGVLIILAAGIAWYAYHSVKSTADDMYEPVVKPTYVSTDKDVPKKPADTSNKDPFTVLVLGVDERKNDAGRSDTMIVLSVNPQKHDLLMFNIPRDTRTQIVGHGTVDKINHAYAFGGVSMSLQTVEQFLDYPIDYYVKVNMEGFARIVDVLGGVEVNNPFSFDYIGHHFEQGPLSLNGEEALAFSRMRYDDPRGDLGRNARQRSIVQSIMKDALKFTNLTKANDLLSELGQQVKTNVTFSDMKRFVTDYQSHIEKIETIEIAGSGQRINGIWYLLVADAEKARVHQLLKDHQLQVPKASAGAVAANDGF</sequence>
<dbReference type="PANTHER" id="PTHR33392">
    <property type="entry name" value="POLYISOPRENYL-TEICHOIC ACID--PEPTIDOGLYCAN TEICHOIC ACID TRANSFERASE TAGU"/>
    <property type="match status" value="1"/>
</dbReference>
<keyword evidence="2" id="KW-1133">Transmembrane helix</keyword>
<dbReference type="InterPro" id="IPR004474">
    <property type="entry name" value="LytR_CpsA_psr"/>
</dbReference>
<evidence type="ECO:0000256" key="1">
    <source>
        <dbReference type="ARBA" id="ARBA00006068"/>
    </source>
</evidence>
<dbReference type="OrthoDB" id="27330at2"/>
<organism evidence="4 5">
    <name type="scientific">Paenibacillus curdlanolyticus YK9</name>
    <dbReference type="NCBI Taxonomy" id="717606"/>
    <lineage>
        <taxon>Bacteria</taxon>
        <taxon>Bacillati</taxon>
        <taxon>Bacillota</taxon>
        <taxon>Bacilli</taxon>
        <taxon>Bacillales</taxon>
        <taxon>Paenibacillaceae</taxon>
        <taxon>Paenibacillus</taxon>
    </lineage>
</organism>
<dbReference type="Proteomes" id="UP000005387">
    <property type="component" value="Unassembled WGS sequence"/>
</dbReference>
<protein>
    <submittedName>
        <fullName evidence="4">Cell envelope-related transcriptional attenuator</fullName>
    </submittedName>
</protein>
<keyword evidence="2" id="KW-0812">Transmembrane</keyword>
<dbReference type="EMBL" id="AEDD01000003">
    <property type="protein sequence ID" value="EFM11915.1"/>
    <property type="molecule type" value="Genomic_DNA"/>
</dbReference>
<evidence type="ECO:0000313" key="5">
    <source>
        <dbReference type="Proteomes" id="UP000005387"/>
    </source>
</evidence>
<dbReference type="PANTHER" id="PTHR33392:SF6">
    <property type="entry name" value="POLYISOPRENYL-TEICHOIC ACID--PEPTIDOGLYCAN TEICHOIC ACID TRANSFERASE TAGU"/>
    <property type="match status" value="1"/>
</dbReference>
<dbReference type="Gene3D" id="3.40.630.190">
    <property type="entry name" value="LCP protein"/>
    <property type="match status" value="1"/>
</dbReference>
<dbReference type="STRING" id="717606.PaecuDRAFT_1523"/>
<reference evidence="4 5" key="1">
    <citation type="submission" date="2010-07" db="EMBL/GenBank/DDBJ databases">
        <title>The draft genome of Paenibacillus curdlanolyticus YK9.</title>
        <authorList>
            <consortium name="US DOE Joint Genome Institute (JGI-PGF)"/>
            <person name="Lucas S."/>
            <person name="Copeland A."/>
            <person name="Lapidus A."/>
            <person name="Cheng J.-F."/>
            <person name="Bruce D."/>
            <person name="Goodwin L."/>
            <person name="Pitluck S."/>
            <person name="Land M.L."/>
            <person name="Hauser L."/>
            <person name="Chang Y.-J."/>
            <person name="Jeffries C."/>
            <person name="Anderson I.J."/>
            <person name="Johnson E."/>
            <person name="Loganathan U."/>
            <person name="Mulhopadhyay B."/>
            <person name="Kyrpides N."/>
            <person name="Woyke T.J."/>
        </authorList>
    </citation>
    <scope>NUCLEOTIDE SEQUENCE [LARGE SCALE GENOMIC DNA]</scope>
    <source>
        <strain evidence="4 5">YK9</strain>
    </source>
</reference>
<comment type="similarity">
    <text evidence="1">Belongs to the LytR/CpsA/Psr (LCP) family.</text>
</comment>
<keyword evidence="2" id="KW-0472">Membrane</keyword>
<dbReference type="InterPro" id="IPR050922">
    <property type="entry name" value="LytR/CpsA/Psr_CW_biosynth"/>
</dbReference>
<keyword evidence="5" id="KW-1185">Reference proteome</keyword>
<evidence type="ECO:0000256" key="2">
    <source>
        <dbReference type="SAM" id="Phobius"/>
    </source>
</evidence>
<dbReference type="RefSeq" id="WP_006037534.1">
    <property type="nucleotide sequence ID" value="NZ_AEDD01000003.1"/>
</dbReference>
<dbReference type="AlphaFoldDB" id="E0I799"/>
<proteinExistence type="inferred from homology"/>
<evidence type="ECO:0000259" key="3">
    <source>
        <dbReference type="Pfam" id="PF03816"/>
    </source>
</evidence>
<dbReference type="NCBIfam" id="TIGR00350">
    <property type="entry name" value="lytR_cpsA_psr"/>
    <property type="match status" value="1"/>
</dbReference>
<name>E0I799_9BACL</name>
<feature type="domain" description="Cell envelope-related transcriptional attenuator" evidence="3">
    <location>
        <begin position="87"/>
        <end position="229"/>
    </location>
</feature>
<gene>
    <name evidence="4" type="ORF">PaecuDRAFT_1523</name>
</gene>
<feature type="transmembrane region" description="Helical" evidence="2">
    <location>
        <begin position="12"/>
        <end position="32"/>
    </location>
</feature>
<accession>E0I799</accession>
<dbReference type="Pfam" id="PF03816">
    <property type="entry name" value="LytR_cpsA_psr"/>
    <property type="match status" value="1"/>
</dbReference>